<gene>
    <name evidence="3" type="ORF">PGLA1383_LOCUS25222</name>
</gene>
<dbReference type="Proteomes" id="UP000654075">
    <property type="component" value="Unassembled WGS sequence"/>
</dbReference>
<feature type="region of interest" description="Disordered" evidence="1">
    <location>
        <begin position="110"/>
        <end position="151"/>
    </location>
</feature>
<evidence type="ECO:0000256" key="1">
    <source>
        <dbReference type="SAM" id="MobiDB-lite"/>
    </source>
</evidence>
<sequence length="232" mass="25423">VLPLTVITQVALLETSSSRLLSESGAGGEPNVGEAIKNLIYDFGTHVCPHVVLGGWWSVRAKFKSIEKQRFIDVDKATTEAIQNAASDSMGVAAEGQYKGVKVSASYESSKASANGNSKTQGEKDTTQGADKDSSMEIEQKWKGGASGTSPELWRKSLDSSLSSNWKTISRKLEMCEGIWIFVEDEDLKQRLCEEWIGMYLKSLGLHARKMAPNVEQQACANTRGMRDLIAW</sequence>
<organism evidence="3 4">
    <name type="scientific">Polarella glacialis</name>
    <name type="common">Dinoflagellate</name>
    <dbReference type="NCBI Taxonomy" id="89957"/>
    <lineage>
        <taxon>Eukaryota</taxon>
        <taxon>Sar</taxon>
        <taxon>Alveolata</taxon>
        <taxon>Dinophyceae</taxon>
        <taxon>Suessiales</taxon>
        <taxon>Suessiaceae</taxon>
        <taxon>Polarella</taxon>
    </lineage>
</organism>
<keyword evidence="4" id="KW-1185">Reference proteome</keyword>
<comment type="caution">
    <text evidence="3">The sequence shown here is derived from an EMBL/GenBank/DDBJ whole genome shotgun (WGS) entry which is preliminary data.</text>
</comment>
<dbReference type="EMBL" id="CAJNNV010021061">
    <property type="protein sequence ID" value="CAE8607287.1"/>
    <property type="molecule type" value="Genomic_DNA"/>
</dbReference>
<dbReference type="OrthoDB" id="444448at2759"/>
<dbReference type="InterPro" id="IPR020864">
    <property type="entry name" value="MACPF"/>
</dbReference>
<accession>A0A813F6Q0</accession>
<dbReference type="AlphaFoldDB" id="A0A813F6Q0"/>
<reference evidence="3" key="1">
    <citation type="submission" date="2021-02" db="EMBL/GenBank/DDBJ databases">
        <authorList>
            <person name="Dougan E. K."/>
            <person name="Rhodes N."/>
            <person name="Thang M."/>
            <person name="Chan C."/>
        </authorList>
    </citation>
    <scope>NUCLEOTIDE SEQUENCE</scope>
</reference>
<evidence type="ECO:0000313" key="4">
    <source>
        <dbReference type="Proteomes" id="UP000654075"/>
    </source>
</evidence>
<proteinExistence type="predicted"/>
<name>A0A813F6Q0_POLGL</name>
<feature type="non-terminal residue" evidence="3">
    <location>
        <position position="1"/>
    </location>
</feature>
<feature type="compositionally biased region" description="Basic and acidic residues" evidence="1">
    <location>
        <begin position="121"/>
        <end position="142"/>
    </location>
</feature>
<evidence type="ECO:0000259" key="2">
    <source>
        <dbReference type="Pfam" id="PF01823"/>
    </source>
</evidence>
<evidence type="ECO:0000313" key="3">
    <source>
        <dbReference type="EMBL" id="CAE8607287.1"/>
    </source>
</evidence>
<protein>
    <recommendedName>
        <fullName evidence="2">MACPF domain-containing protein</fullName>
    </recommendedName>
</protein>
<feature type="compositionally biased region" description="Polar residues" evidence="1">
    <location>
        <begin position="110"/>
        <end position="120"/>
    </location>
</feature>
<feature type="non-terminal residue" evidence="3">
    <location>
        <position position="232"/>
    </location>
</feature>
<feature type="domain" description="MACPF" evidence="2">
    <location>
        <begin position="37"/>
        <end position="158"/>
    </location>
</feature>
<dbReference type="Pfam" id="PF01823">
    <property type="entry name" value="MACPF"/>
    <property type="match status" value="1"/>
</dbReference>